<dbReference type="EMBL" id="BAABKD010000009">
    <property type="protein sequence ID" value="GAA5090377.1"/>
    <property type="molecule type" value="Genomic_DNA"/>
</dbReference>
<sequence length="215" mass="24275">MTEKTIAAIPSYPMPNSTRPNRVNWTIQPQRAALLIHDMQYYFLKKYNMDQAPIPELIKNTQALYQACKQAGIPVFYTAQPKDQDPKDRALLNDFWGSGVTAPHFQAEQPIIDALRPAADDILLTKWRYSAFVRSDFQAQLAQRGRDQLIITGIYAHIGCLTTALDAFMRDIQPFFILDATADFSATEHQMAIDHVSQRCGVSLDTATALVQIQE</sequence>
<protein>
    <recommendedName>
        <fullName evidence="2">Isochorismatase-like domain-containing protein</fullName>
    </recommendedName>
</protein>
<dbReference type="InterPro" id="IPR000868">
    <property type="entry name" value="Isochorismatase-like_dom"/>
</dbReference>
<dbReference type="Proteomes" id="UP001500227">
    <property type="component" value="Unassembled WGS sequence"/>
</dbReference>
<name>A0ABP9M682_9BURK</name>
<gene>
    <name evidence="3" type="ORF">GCM10023337_14610</name>
</gene>
<organism evidence="3 4">
    <name type="scientific">Paenalcaligenes hermetiae</name>
    <dbReference type="NCBI Taxonomy" id="1157987"/>
    <lineage>
        <taxon>Bacteria</taxon>
        <taxon>Pseudomonadati</taxon>
        <taxon>Pseudomonadota</taxon>
        <taxon>Betaproteobacteria</taxon>
        <taxon>Burkholderiales</taxon>
        <taxon>Alcaligenaceae</taxon>
        <taxon>Paenalcaligenes</taxon>
    </lineage>
</organism>
<keyword evidence="1" id="KW-0378">Hydrolase</keyword>
<dbReference type="Gene3D" id="3.40.50.850">
    <property type="entry name" value="Isochorismatase-like"/>
    <property type="match status" value="1"/>
</dbReference>
<feature type="domain" description="Isochorismatase-like" evidence="2">
    <location>
        <begin position="32"/>
        <end position="207"/>
    </location>
</feature>
<evidence type="ECO:0000313" key="4">
    <source>
        <dbReference type="Proteomes" id="UP001500227"/>
    </source>
</evidence>
<dbReference type="PIRSF" id="PIRSF001111">
    <property type="entry name" value="Isochorismatase"/>
    <property type="match status" value="1"/>
</dbReference>
<dbReference type="PANTHER" id="PTHR43540:SF3">
    <property type="entry name" value="ENTEROBACTIN SYNTHASE COMPONENT B"/>
    <property type="match status" value="1"/>
</dbReference>
<evidence type="ECO:0000313" key="3">
    <source>
        <dbReference type="EMBL" id="GAA5090377.1"/>
    </source>
</evidence>
<dbReference type="RefSeq" id="WP_345370720.1">
    <property type="nucleotide sequence ID" value="NZ_BAABKD010000009.1"/>
</dbReference>
<dbReference type="Pfam" id="PF00857">
    <property type="entry name" value="Isochorismatase"/>
    <property type="match status" value="1"/>
</dbReference>
<reference evidence="4" key="1">
    <citation type="journal article" date="2019" name="Int. J. Syst. Evol. Microbiol.">
        <title>The Global Catalogue of Microorganisms (GCM) 10K type strain sequencing project: providing services to taxonomists for standard genome sequencing and annotation.</title>
        <authorList>
            <consortium name="The Broad Institute Genomics Platform"/>
            <consortium name="The Broad Institute Genome Sequencing Center for Infectious Disease"/>
            <person name="Wu L."/>
            <person name="Ma J."/>
        </authorList>
    </citation>
    <scope>NUCLEOTIDE SEQUENCE [LARGE SCALE GENOMIC DNA]</scope>
    <source>
        <strain evidence="4">JCM 18423</strain>
    </source>
</reference>
<comment type="caution">
    <text evidence="3">The sequence shown here is derived from an EMBL/GenBank/DDBJ whole genome shotgun (WGS) entry which is preliminary data.</text>
</comment>
<dbReference type="SUPFAM" id="SSF52499">
    <property type="entry name" value="Isochorismatase-like hydrolases"/>
    <property type="match status" value="1"/>
</dbReference>
<dbReference type="InterPro" id="IPR050272">
    <property type="entry name" value="Isochorismatase-like_hydrls"/>
</dbReference>
<dbReference type="InterPro" id="IPR016291">
    <property type="entry name" value="Isochorismatase"/>
</dbReference>
<dbReference type="PANTHER" id="PTHR43540">
    <property type="entry name" value="PEROXYUREIDOACRYLATE/UREIDOACRYLATE AMIDOHYDROLASE-RELATED"/>
    <property type="match status" value="1"/>
</dbReference>
<accession>A0ABP9M682</accession>
<dbReference type="InterPro" id="IPR036380">
    <property type="entry name" value="Isochorismatase-like_sf"/>
</dbReference>
<dbReference type="PRINTS" id="PR01398">
    <property type="entry name" value="ISCHRISMTASE"/>
</dbReference>
<proteinExistence type="predicted"/>
<keyword evidence="4" id="KW-1185">Reference proteome</keyword>
<evidence type="ECO:0000256" key="1">
    <source>
        <dbReference type="ARBA" id="ARBA00022801"/>
    </source>
</evidence>
<evidence type="ECO:0000259" key="2">
    <source>
        <dbReference type="Pfam" id="PF00857"/>
    </source>
</evidence>